<accession>A0A6N7Z2N3</accession>
<evidence type="ECO:0000313" key="3">
    <source>
        <dbReference type="Proteomes" id="UP000440096"/>
    </source>
</evidence>
<evidence type="ECO:0000259" key="1">
    <source>
        <dbReference type="Pfam" id="PF20247"/>
    </source>
</evidence>
<dbReference type="CDD" id="cd21173">
    <property type="entry name" value="NucC-like"/>
    <property type="match status" value="1"/>
</dbReference>
<feature type="domain" description="DUF6602" evidence="1">
    <location>
        <begin position="26"/>
        <end position="125"/>
    </location>
</feature>
<gene>
    <name evidence="2" type="ORF">GKO32_14645</name>
</gene>
<keyword evidence="3" id="KW-1185">Reference proteome</keyword>
<dbReference type="EMBL" id="WMBA01000019">
    <property type="protein sequence ID" value="MTD55209.1"/>
    <property type="molecule type" value="Genomic_DNA"/>
</dbReference>
<name>A0A6N7Z2N3_9PSEU</name>
<organism evidence="2 3">
    <name type="scientific">Amycolatopsis pithecellobii</name>
    <dbReference type="NCBI Taxonomy" id="664692"/>
    <lineage>
        <taxon>Bacteria</taxon>
        <taxon>Bacillati</taxon>
        <taxon>Actinomycetota</taxon>
        <taxon>Actinomycetes</taxon>
        <taxon>Pseudonocardiales</taxon>
        <taxon>Pseudonocardiaceae</taxon>
        <taxon>Amycolatopsis</taxon>
    </lineage>
</organism>
<reference evidence="2 3" key="1">
    <citation type="submission" date="2019-11" db="EMBL/GenBank/DDBJ databases">
        <title>Draft genome of Amycolatopsis RM579.</title>
        <authorList>
            <person name="Duangmal K."/>
            <person name="Mingma R."/>
        </authorList>
    </citation>
    <scope>NUCLEOTIDE SEQUENCE [LARGE SCALE GENOMIC DNA]</scope>
    <source>
        <strain evidence="2 3">RM579</strain>
    </source>
</reference>
<comment type="caution">
    <text evidence="2">The sequence shown here is derived from an EMBL/GenBank/DDBJ whole genome shotgun (WGS) entry which is preliminary data.</text>
</comment>
<dbReference type="InterPro" id="IPR046537">
    <property type="entry name" value="DUF6602"/>
</dbReference>
<dbReference type="AlphaFoldDB" id="A0A6N7Z2N3"/>
<proteinExistence type="predicted"/>
<evidence type="ECO:0000313" key="2">
    <source>
        <dbReference type="EMBL" id="MTD55209.1"/>
    </source>
</evidence>
<protein>
    <recommendedName>
        <fullName evidence="1">DUF6602 domain-containing protein</fullName>
    </recommendedName>
</protein>
<dbReference type="Pfam" id="PF20247">
    <property type="entry name" value="DUF6602"/>
    <property type="match status" value="1"/>
</dbReference>
<dbReference type="Proteomes" id="UP000440096">
    <property type="component" value="Unassembled WGS sequence"/>
</dbReference>
<dbReference type="RefSeq" id="WP_208024405.1">
    <property type="nucleotide sequence ID" value="NZ_WMBA01000019.1"/>
</dbReference>
<sequence length="287" mass="32046">MSIVEQYWAGVLQRLQAEVDNFNRLIGHQGEKGRENEQSLSRVLERLVPSRYGVGSGLLIDSDGRDSRQMDIVVYEQNDEPTILAQTNQVLFPVENVRACIEVKTTADKEELVDGGKKKASLDALNAFDNHRPAMLFFAYRSNRSAATVSKHINLLKSENNDCRPDLFCILELGLVGGRSDLLTVNRVDETDYVCGITPLQEFSGGVRQIGRYRNPPDEHWDAEISIDGTIYPIVEVSGDYVIAEPSRALLLFCDALLIALAKREGKTPAIHRYITDIARDILLVGD</sequence>